<dbReference type="InterPro" id="IPR022493">
    <property type="entry name" value="CHP03716_TM_YkoY"/>
</dbReference>
<dbReference type="GO" id="GO:0016020">
    <property type="term" value="C:membrane"/>
    <property type="evidence" value="ECO:0007669"/>
    <property type="project" value="UniProtKB-SubCell"/>
</dbReference>
<dbReference type="PANTHER" id="PTHR30238">
    <property type="entry name" value="MEMBRANE BOUND PREDICTED REDOX MODULATOR"/>
    <property type="match status" value="1"/>
</dbReference>
<proteinExistence type="inferred from homology"/>
<dbReference type="Proteomes" id="UP000040576">
    <property type="component" value="Unassembled WGS sequence"/>
</dbReference>
<feature type="transmembrane region" description="Helical" evidence="6">
    <location>
        <begin position="46"/>
        <end position="68"/>
    </location>
</feature>
<dbReference type="NCBIfam" id="TIGR03716">
    <property type="entry name" value="R_switched_YkoY"/>
    <property type="match status" value="1"/>
</dbReference>
<name>A0A090KQL8_9BACI</name>
<evidence type="ECO:0000256" key="3">
    <source>
        <dbReference type="ARBA" id="ARBA00022692"/>
    </source>
</evidence>
<feature type="transmembrane region" description="Helical" evidence="6">
    <location>
        <begin position="222"/>
        <end position="238"/>
    </location>
</feature>
<dbReference type="InterPro" id="IPR005496">
    <property type="entry name" value="Integral_membrane_TerC"/>
</dbReference>
<keyword evidence="5 6" id="KW-0472">Membrane</keyword>
<sequence length="263" mass="28579">MDLSLFLQYGSVVLILVVLEGLLSADNALVLAVMAKSLPKEQQKKALNIGLAFAFAFRIGAIFIISFLFNVWQVQAAGAAYLIFLAIKHFIKNDHKEKKVKEKSFKGVVTQIAFADIAFAIDSILAAVALVIALPATSFGHIGGIDTAQFIVIVLGALAGLIIIRFASALFIRLLTDRPSLESAAMLIVGWVGVKLAVHTLAHDAVHLIPHSFVEGPIWNSIFWVVMISLAVGGWFYSGSKQKETPFHNETTANITKKEKHSI</sequence>
<feature type="transmembrane region" description="Helical" evidence="6">
    <location>
        <begin position="12"/>
        <end position="34"/>
    </location>
</feature>
<feature type="transmembrane region" description="Helical" evidence="6">
    <location>
        <begin position="112"/>
        <end position="136"/>
    </location>
</feature>
<feature type="transmembrane region" description="Helical" evidence="6">
    <location>
        <begin position="184"/>
        <end position="202"/>
    </location>
</feature>
<dbReference type="Pfam" id="PF03741">
    <property type="entry name" value="TerC"/>
    <property type="match status" value="1"/>
</dbReference>
<protein>
    <recommendedName>
        <fullName evidence="9">TerC family protein</fullName>
    </recommendedName>
</protein>
<organism evidence="7 8">
    <name type="scientific">Caldibacillus thermoamylovorans</name>
    <dbReference type="NCBI Taxonomy" id="35841"/>
    <lineage>
        <taxon>Bacteria</taxon>
        <taxon>Bacillati</taxon>
        <taxon>Bacillota</taxon>
        <taxon>Bacilli</taxon>
        <taxon>Bacillales</taxon>
        <taxon>Bacillaceae</taxon>
        <taxon>Caldibacillus</taxon>
    </lineage>
</organism>
<dbReference type="RefSeq" id="WP_051989021.1">
    <property type="nucleotide sequence ID" value="NZ_CCRF01000038.1"/>
</dbReference>
<dbReference type="EMBL" id="CCRF01000038">
    <property type="protein sequence ID" value="CEE00949.1"/>
    <property type="molecule type" value="Genomic_DNA"/>
</dbReference>
<comment type="similarity">
    <text evidence="2">Belongs to the TerC family.</text>
</comment>
<gene>
    <name evidence="7" type="ORF">BT1A1_1117</name>
</gene>
<dbReference type="AlphaFoldDB" id="A0A090KQL8"/>
<comment type="subcellular location">
    <subcellularLocation>
        <location evidence="1">Membrane</location>
        <topology evidence="1">Multi-pass membrane protein</topology>
    </subcellularLocation>
</comment>
<evidence type="ECO:0000256" key="2">
    <source>
        <dbReference type="ARBA" id="ARBA00007511"/>
    </source>
</evidence>
<feature type="transmembrane region" description="Helical" evidence="6">
    <location>
        <begin position="148"/>
        <end position="172"/>
    </location>
</feature>
<reference evidence="7 8" key="1">
    <citation type="submission" date="2014-07" db="EMBL/GenBank/DDBJ databases">
        <authorList>
            <person name="Wibberg Daniel"/>
        </authorList>
    </citation>
    <scope>NUCLEOTIDE SEQUENCE [LARGE SCALE GENOMIC DNA]</scope>
</reference>
<evidence type="ECO:0000256" key="5">
    <source>
        <dbReference type="ARBA" id="ARBA00023136"/>
    </source>
</evidence>
<dbReference type="PANTHER" id="PTHR30238:SF4">
    <property type="entry name" value="SLL1022 PROTEIN"/>
    <property type="match status" value="1"/>
</dbReference>
<evidence type="ECO:0000256" key="4">
    <source>
        <dbReference type="ARBA" id="ARBA00022989"/>
    </source>
</evidence>
<accession>A0A090KQL8</accession>
<evidence type="ECO:0000313" key="8">
    <source>
        <dbReference type="Proteomes" id="UP000040576"/>
    </source>
</evidence>
<evidence type="ECO:0000313" key="7">
    <source>
        <dbReference type="EMBL" id="CEE00949.1"/>
    </source>
</evidence>
<keyword evidence="8" id="KW-1185">Reference proteome</keyword>
<feature type="transmembrane region" description="Helical" evidence="6">
    <location>
        <begin position="74"/>
        <end position="91"/>
    </location>
</feature>
<evidence type="ECO:0000256" key="1">
    <source>
        <dbReference type="ARBA" id="ARBA00004141"/>
    </source>
</evidence>
<keyword evidence="3 6" id="KW-0812">Transmembrane</keyword>
<evidence type="ECO:0008006" key="9">
    <source>
        <dbReference type="Google" id="ProtNLM"/>
    </source>
</evidence>
<evidence type="ECO:0000256" key="6">
    <source>
        <dbReference type="SAM" id="Phobius"/>
    </source>
</evidence>
<keyword evidence="4 6" id="KW-1133">Transmembrane helix</keyword>